<name>I2NCS6_9PAST</name>
<dbReference type="AlphaFoldDB" id="I2NCS6"/>
<protein>
    <submittedName>
        <fullName evidence="1">Uncharacterized protein</fullName>
    </submittedName>
</protein>
<sequence length="54" mass="6240">MKRMKSILSIVFIAALLGIVGTMDYNDYVQMERYKCERGGNVWTVETNGDQYCK</sequence>
<dbReference type="EMBL" id="AJMU01000076">
    <property type="protein sequence ID" value="EIG23637.1"/>
    <property type="molecule type" value="Genomic_DNA"/>
</dbReference>
<evidence type="ECO:0000313" key="1">
    <source>
        <dbReference type="EMBL" id="EIG23637.1"/>
    </source>
</evidence>
<organism evidence="1 2">
    <name type="scientific">Haemophilus paraphrohaemolyticus HK411</name>
    <dbReference type="NCBI Taxonomy" id="1095743"/>
    <lineage>
        <taxon>Bacteria</taxon>
        <taxon>Pseudomonadati</taxon>
        <taxon>Pseudomonadota</taxon>
        <taxon>Gammaproteobacteria</taxon>
        <taxon>Pasteurellales</taxon>
        <taxon>Pasteurellaceae</taxon>
        <taxon>Haemophilus</taxon>
    </lineage>
</organism>
<proteinExistence type="predicted"/>
<gene>
    <name evidence="1" type="ORF">HMPREF1054_1924</name>
</gene>
<dbReference type="RefSeq" id="WP_005710102.1">
    <property type="nucleotide sequence ID" value="NZ_AJMU01000076.1"/>
</dbReference>
<dbReference type="eggNOG" id="ENOG5031KED">
    <property type="taxonomic scope" value="Bacteria"/>
</dbReference>
<dbReference type="PATRIC" id="fig|1095743.3.peg.1869"/>
<dbReference type="Proteomes" id="UP000003345">
    <property type="component" value="Unassembled WGS sequence"/>
</dbReference>
<evidence type="ECO:0000313" key="2">
    <source>
        <dbReference type="Proteomes" id="UP000003345"/>
    </source>
</evidence>
<comment type="caution">
    <text evidence="1">The sequence shown here is derived from an EMBL/GenBank/DDBJ whole genome shotgun (WGS) entry which is preliminary data.</text>
</comment>
<reference evidence="1 2" key="1">
    <citation type="submission" date="2012-04" db="EMBL/GenBank/DDBJ databases">
        <authorList>
            <person name="Harkins D.M."/>
            <person name="Madupu R."/>
            <person name="Durkin A.S."/>
            <person name="Torralba M."/>
            <person name="Methe B."/>
            <person name="Sutton G.G."/>
            <person name="Nelson K.E."/>
        </authorList>
    </citation>
    <scope>NUCLEOTIDE SEQUENCE [LARGE SCALE GENOMIC DNA]</scope>
    <source>
        <strain evidence="1 2">HK411</strain>
    </source>
</reference>
<accession>I2NCS6</accession>